<evidence type="ECO:0000313" key="1">
    <source>
        <dbReference type="EMBL" id="NMG20292.1"/>
    </source>
</evidence>
<keyword evidence="2" id="KW-1185">Reference proteome</keyword>
<organism evidence="1 2">
    <name type="scientific">Brasilonema bromeliae SPC951</name>
    <dbReference type="NCBI Taxonomy" id="385972"/>
    <lineage>
        <taxon>Bacteria</taxon>
        <taxon>Bacillati</taxon>
        <taxon>Cyanobacteriota</taxon>
        <taxon>Cyanophyceae</taxon>
        <taxon>Nostocales</taxon>
        <taxon>Scytonemataceae</taxon>
        <taxon>Brasilonema</taxon>
        <taxon>Bromeliae group (in: Brasilonema)</taxon>
    </lineage>
</organism>
<dbReference type="RefSeq" id="WP_169155557.1">
    <property type="nucleotide sequence ID" value="NZ_CAWPJE010000068.1"/>
</dbReference>
<evidence type="ECO:0000313" key="2">
    <source>
        <dbReference type="Proteomes" id="UP000718564"/>
    </source>
</evidence>
<dbReference type="EMBL" id="QMEB01000086">
    <property type="protein sequence ID" value="NMG20292.1"/>
    <property type="molecule type" value="Genomic_DNA"/>
</dbReference>
<proteinExistence type="predicted"/>
<name>A0ABX1P7A2_9CYAN</name>
<sequence>MQTSPITCSIAQAQKTLATIWHVPDELWKKLSSILAEYHVSKPIGHKRIDARAALTLLLKKKPQISRKAQ</sequence>
<protein>
    <recommendedName>
        <fullName evidence="3">Transposase</fullName>
    </recommendedName>
</protein>
<comment type="caution">
    <text evidence="1">The sequence shown here is derived from an EMBL/GenBank/DDBJ whole genome shotgun (WGS) entry which is preliminary data.</text>
</comment>
<evidence type="ECO:0008006" key="3">
    <source>
        <dbReference type="Google" id="ProtNLM"/>
    </source>
</evidence>
<reference evidence="1 2" key="1">
    <citation type="submission" date="2018-06" db="EMBL/GenBank/DDBJ databases">
        <title>Comparative genomics of Brasilonema spp. strains.</title>
        <authorList>
            <person name="Alvarenga D.O."/>
            <person name="Fiore M.F."/>
            <person name="Varani A.M."/>
        </authorList>
    </citation>
    <scope>NUCLEOTIDE SEQUENCE [LARGE SCALE GENOMIC DNA]</scope>
    <source>
        <strain evidence="1 2">SPC951</strain>
    </source>
</reference>
<accession>A0ABX1P7A2</accession>
<dbReference type="Proteomes" id="UP000718564">
    <property type="component" value="Unassembled WGS sequence"/>
</dbReference>
<gene>
    <name evidence="1" type="ORF">DP116_12805</name>
</gene>